<dbReference type="GeneID" id="13291634"/>
<gene>
    <name evidence="1" type="ORF">LEMA_P067020.1</name>
</gene>
<dbReference type="VEuPathDB" id="FungiDB:LEMA_P067020.1"/>
<sequence>MWARAALAGLAGRIGEKGRGIVVGDGRWLNLGAEKARVGEEGAGMYSTPTIGSRVTHSHWPCARCRARSYRFVIGTGMGIGGGSRGKGFVHLAARASGGVGDRCDGARVKAGLVEDSLVSLPCIVLCCAVARVWRIADPESTRERVDEWAWVRVKEESK</sequence>
<evidence type="ECO:0000313" key="2">
    <source>
        <dbReference type="Proteomes" id="UP000002668"/>
    </source>
</evidence>
<keyword evidence="2" id="KW-1185">Reference proteome</keyword>
<organism evidence="1 2">
    <name type="scientific">Leptosphaeria maculans (strain JN3 / isolate v23.1.3 / race Av1-4-5-6-7-8)</name>
    <name type="common">Blackleg fungus</name>
    <name type="synonym">Phoma lingam</name>
    <dbReference type="NCBI Taxonomy" id="985895"/>
    <lineage>
        <taxon>Eukaryota</taxon>
        <taxon>Fungi</taxon>
        <taxon>Dikarya</taxon>
        <taxon>Ascomycota</taxon>
        <taxon>Pezizomycotina</taxon>
        <taxon>Dothideomycetes</taxon>
        <taxon>Pleosporomycetidae</taxon>
        <taxon>Pleosporales</taxon>
        <taxon>Pleosporineae</taxon>
        <taxon>Leptosphaeriaceae</taxon>
        <taxon>Plenodomus</taxon>
        <taxon>Plenodomus lingam/Leptosphaeria maculans species complex</taxon>
    </lineage>
</organism>
<dbReference type="AlphaFoldDB" id="E4ZH06"/>
<accession>E4ZH06</accession>
<dbReference type="HOGENOM" id="CLU_1661074_0_0_1"/>
<proteinExistence type="predicted"/>
<reference evidence="2" key="1">
    <citation type="journal article" date="2011" name="Nat. Commun.">
        <title>Effector diversification within compartments of the Leptosphaeria maculans genome affected by Repeat-Induced Point mutations.</title>
        <authorList>
            <person name="Rouxel T."/>
            <person name="Grandaubert J."/>
            <person name="Hane J.K."/>
            <person name="Hoede C."/>
            <person name="van de Wouw A.P."/>
            <person name="Couloux A."/>
            <person name="Dominguez V."/>
            <person name="Anthouard V."/>
            <person name="Bally P."/>
            <person name="Bourras S."/>
            <person name="Cozijnsen A.J."/>
            <person name="Ciuffetti L.M."/>
            <person name="Degrave A."/>
            <person name="Dilmaghani A."/>
            <person name="Duret L."/>
            <person name="Fudal I."/>
            <person name="Goodwin S.B."/>
            <person name="Gout L."/>
            <person name="Glaser N."/>
            <person name="Linglin J."/>
            <person name="Kema G.H.J."/>
            <person name="Lapalu N."/>
            <person name="Lawrence C.B."/>
            <person name="May K."/>
            <person name="Meyer M."/>
            <person name="Ollivier B."/>
            <person name="Poulain J."/>
            <person name="Schoch C.L."/>
            <person name="Simon A."/>
            <person name="Spatafora J.W."/>
            <person name="Stachowiak A."/>
            <person name="Turgeon B.G."/>
            <person name="Tyler B.M."/>
            <person name="Vincent D."/>
            <person name="Weissenbach J."/>
            <person name="Amselem J."/>
            <person name="Quesneville H."/>
            <person name="Oliver R.P."/>
            <person name="Wincker P."/>
            <person name="Balesdent M.-H."/>
            <person name="Howlett B.J."/>
        </authorList>
    </citation>
    <scope>NUCLEOTIDE SEQUENCE [LARGE SCALE GENOMIC DNA]</scope>
    <source>
        <strain evidence="2">JN3 / isolate v23.1.3 / race Av1-4-5-6-7-8</strain>
    </source>
</reference>
<evidence type="ECO:0000313" key="1">
    <source>
        <dbReference type="EMBL" id="CBX90576.1"/>
    </source>
</evidence>
<protein>
    <submittedName>
        <fullName evidence="1">Uncharacterized protein</fullName>
    </submittedName>
</protein>
<dbReference type="InParanoid" id="E4ZH06"/>
<dbReference type="Proteomes" id="UP000002668">
    <property type="component" value="Genome"/>
</dbReference>
<dbReference type="EMBL" id="FP929064">
    <property type="protein sequence ID" value="CBX90576.1"/>
    <property type="molecule type" value="Genomic_DNA"/>
</dbReference>
<name>E4ZH06_LEPMJ</name>